<dbReference type="Gene3D" id="3.40.140.10">
    <property type="entry name" value="Cytidine Deaminase, domain 2"/>
    <property type="match status" value="1"/>
</dbReference>
<dbReference type="PROSITE" id="PS51747">
    <property type="entry name" value="CYT_DCMP_DEAMINASES_2"/>
    <property type="match status" value="1"/>
</dbReference>
<evidence type="ECO:0000313" key="2">
    <source>
        <dbReference type="EMBL" id="AYV80422.1"/>
    </source>
</evidence>
<dbReference type="CDD" id="cd01285">
    <property type="entry name" value="nucleoside_deaminase"/>
    <property type="match status" value="1"/>
</dbReference>
<dbReference type="PANTHER" id="PTHR11079:SF161">
    <property type="entry name" value="CMP_DCMP-TYPE DEAMINASE DOMAIN-CONTAINING PROTEIN"/>
    <property type="match status" value="1"/>
</dbReference>
<sequence>MATSETKHTFNPEFMKRAIELSRIGSLEKKTGGVYGAVIVKGEKIISEGYNQVVARNDPTWHAEMQAIREASAALGSPHLQGCIMYTSSECCPMCFSAGYWSKLDHIFYASTTEDSLIYGNFADSDIYNELKKSPEDRLLTSSEKMREEAVVVWKEYAKMTDRVHY</sequence>
<name>A0A3G4ZZV2_9VIRU</name>
<dbReference type="InterPro" id="IPR002125">
    <property type="entry name" value="CMP_dCMP_dom"/>
</dbReference>
<dbReference type="InterPro" id="IPR016193">
    <property type="entry name" value="Cytidine_deaminase-like"/>
</dbReference>
<dbReference type="GO" id="GO:0006152">
    <property type="term" value="P:purine nucleoside catabolic process"/>
    <property type="evidence" value="ECO:0007669"/>
    <property type="project" value="TreeGrafter"/>
</dbReference>
<accession>A0A3G4ZZV2</accession>
<organism evidence="2">
    <name type="scientific">Harvfovirus sp</name>
    <dbReference type="NCBI Taxonomy" id="2487768"/>
    <lineage>
        <taxon>Viruses</taxon>
        <taxon>Varidnaviria</taxon>
        <taxon>Bamfordvirae</taxon>
        <taxon>Nucleocytoviricota</taxon>
        <taxon>Megaviricetes</taxon>
        <taxon>Imitervirales</taxon>
        <taxon>Mimiviridae</taxon>
        <taxon>Klosneuvirinae</taxon>
    </lineage>
</organism>
<dbReference type="GO" id="GO:0047974">
    <property type="term" value="F:guanosine deaminase activity"/>
    <property type="evidence" value="ECO:0007669"/>
    <property type="project" value="TreeGrafter"/>
</dbReference>
<dbReference type="EMBL" id="MK072243">
    <property type="protein sequence ID" value="AYV80422.1"/>
    <property type="molecule type" value="Genomic_DNA"/>
</dbReference>
<evidence type="ECO:0000259" key="1">
    <source>
        <dbReference type="PROSITE" id="PS51747"/>
    </source>
</evidence>
<reference evidence="2" key="1">
    <citation type="submission" date="2018-10" db="EMBL/GenBank/DDBJ databases">
        <title>Hidden diversity of soil giant viruses.</title>
        <authorList>
            <person name="Schulz F."/>
            <person name="Alteio L."/>
            <person name="Goudeau D."/>
            <person name="Ryan E.M."/>
            <person name="Malmstrom R.R."/>
            <person name="Blanchard J."/>
            <person name="Woyke T."/>
        </authorList>
    </citation>
    <scope>NUCLEOTIDE SEQUENCE</scope>
    <source>
        <strain evidence="2">HAV1</strain>
    </source>
</reference>
<proteinExistence type="predicted"/>
<dbReference type="Pfam" id="PF00383">
    <property type="entry name" value="dCMP_cyt_deam_1"/>
    <property type="match status" value="1"/>
</dbReference>
<dbReference type="PANTHER" id="PTHR11079">
    <property type="entry name" value="CYTOSINE DEAMINASE FAMILY MEMBER"/>
    <property type="match status" value="1"/>
</dbReference>
<feature type="domain" description="CMP/dCMP-type deaminase" evidence="1">
    <location>
        <begin position="9"/>
        <end position="125"/>
    </location>
</feature>
<protein>
    <submittedName>
        <fullName evidence="2">Nucleoside deaminase</fullName>
    </submittedName>
</protein>
<gene>
    <name evidence="2" type="ORF">Harvfovirus1_47</name>
</gene>
<dbReference type="SUPFAM" id="SSF53927">
    <property type="entry name" value="Cytidine deaminase-like"/>
    <property type="match status" value="1"/>
</dbReference>